<keyword evidence="2" id="KW-0496">Mitochondrion</keyword>
<evidence type="ECO:0000256" key="1">
    <source>
        <dbReference type="SAM" id="MobiDB-lite"/>
    </source>
</evidence>
<organism evidence="2">
    <name type="scientific">Ophiognomonia clavigignenti-juglandacearum</name>
    <dbReference type="NCBI Taxonomy" id="218668"/>
    <lineage>
        <taxon>Eukaryota</taxon>
        <taxon>Fungi</taxon>
        <taxon>Dikarya</taxon>
        <taxon>Ascomycota</taxon>
        <taxon>Pezizomycotina</taxon>
        <taxon>Sordariomycetes</taxon>
        <taxon>Sordariomycetidae</taxon>
        <taxon>Diaporthales</taxon>
        <taxon>Gnomoniaceae</taxon>
        <taxon>Ophiognomonia</taxon>
    </lineage>
</organism>
<accession>A0A291LJG0</accession>
<name>A0A291LJG0_9PEZI</name>
<protein>
    <submittedName>
        <fullName evidence="2">Uncharacterized protein</fullName>
    </submittedName>
</protein>
<proteinExistence type="predicted"/>
<geneLocation type="mitochondrion" evidence="2"/>
<reference evidence="2" key="1">
    <citation type="submission" date="2017-02" db="EMBL/GenBank/DDBJ databases">
        <title>Fungal Comparative Genomics of Melanconis species and Ophiognomonia clavigignenti-juglandacearum at Different Phylogenetic Distances.</title>
        <authorList>
            <person name="Demers J.E."/>
            <person name="Castlebury L.A."/>
        </authorList>
    </citation>
    <scope>NUCLEOTIDE SEQUENCE</scope>
    <source>
        <strain evidence="2">ATCC36624</strain>
    </source>
</reference>
<dbReference type="EMBL" id="KY575058">
    <property type="protein sequence ID" value="ATI20560.1"/>
    <property type="molecule type" value="Genomic_DNA"/>
</dbReference>
<feature type="compositionally biased region" description="Basic and acidic residues" evidence="1">
    <location>
        <begin position="16"/>
        <end position="28"/>
    </location>
</feature>
<sequence length="177" mass="19956">MSRNARDAYQIIKSRVESMNKAKSDPLHSPEQTGLRPGANVVNILTKPSLEISKEGLEAFCKHMEKESEIPPSKAAMETYYKEMAKPHGSVPDESSVKHMAEVNIWLKAEPETLYVFKTADKVDEIDGLPLKGQAKVEREGTLLYKDKSGWHSFTNKHMESKWVKVWEKARKGVDGG</sequence>
<evidence type="ECO:0000313" key="2">
    <source>
        <dbReference type="EMBL" id="ATI20560.1"/>
    </source>
</evidence>
<dbReference type="AlphaFoldDB" id="A0A291LJG0"/>
<feature type="region of interest" description="Disordered" evidence="1">
    <location>
        <begin position="16"/>
        <end position="39"/>
    </location>
</feature>
<gene>
    <name evidence="2" type="primary">orf177</name>
</gene>